<name>A0ABT1ZCG1_9MICO</name>
<protein>
    <recommendedName>
        <fullName evidence="5">Sortase</fullName>
    </recommendedName>
</protein>
<evidence type="ECO:0000313" key="4">
    <source>
        <dbReference type="Proteomes" id="UP001205337"/>
    </source>
</evidence>
<comment type="caution">
    <text evidence="3">The sequence shown here is derived from an EMBL/GenBank/DDBJ whole genome shotgun (WGS) entry which is preliminary data.</text>
</comment>
<feature type="transmembrane region" description="Helical" evidence="1">
    <location>
        <begin position="262"/>
        <end position="283"/>
    </location>
</feature>
<gene>
    <name evidence="3" type="ORF">NUH29_02350</name>
</gene>
<sequence>MHPVRSGITRAALATALAVVLLAAAAAPASAFTSDGTATLVVDSSDPTVETAATDISGECPSGTDAVLVQLSWTDAEGAHSLNLAPTLDPSDGTFADGYFLSAYTIPDAYGVTGHYALTCSGGGGELATDAVDYTFPDFGQTLSTPASVDPDTALVVTVDCGATAADTLYITHYLDDAELSSTFVAYTGAGDYPLATPSTLGYSDGDTAEVRVACGVSTPSVAYPSSRYVDYAVAAAVVDPPAAPPAAAPAAELAATGSDELVALGAVDLVLLLAGVAAMALGRRRVRRSAARR</sequence>
<evidence type="ECO:0000256" key="1">
    <source>
        <dbReference type="SAM" id="Phobius"/>
    </source>
</evidence>
<dbReference type="Proteomes" id="UP001205337">
    <property type="component" value="Unassembled WGS sequence"/>
</dbReference>
<proteinExistence type="predicted"/>
<evidence type="ECO:0000256" key="2">
    <source>
        <dbReference type="SAM" id="SignalP"/>
    </source>
</evidence>
<keyword evidence="1" id="KW-1133">Transmembrane helix</keyword>
<organism evidence="3 4">
    <name type="scientific">Protaetiibacter mangrovi</name>
    <dbReference type="NCBI Taxonomy" id="2970926"/>
    <lineage>
        <taxon>Bacteria</taxon>
        <taxon>Bacillati</taxon>
        <taxon>Actinomycetota</taxon>
        <taxon>Actinomycetes</taxon>
        <taxon>Micrococcales</taxon>
        <taxon>Microbacteriaceae</taxon>
        <taxon>Protaetiibacter</taxon>
    </lineage>
</organism>
<keyword evidence="1" id="KW-0472">Membrane</keyword>
<keyword evidence="1" id="KW-0812">Transmembrane</keyword>
<reference evidence="3 4" key="1">
    <citation type="submission" date="2022-08" db="EMBL/GenBank/DDBJ databases">
        <authorList>
            <person name="Li F."/>
        </authorList>
    </citation>
    <scope>NUCLEOTIDE SEQUENCE [LARGE SCALE GENOMIC DNA]</scope>
    <source>
        <strain evidence="3 4">10F1B-8-1</strain>
    </source>
</reference>
<keyword evidence="4" id="KW-1185">Reference proteome</keyword>
<feature type="signal peptide" evidence="2">
    <location>
        <begin position="1"/>
        <end position="31"/>
    </location>
</feature>
<accession>A0ABT1ZCG1</accession>
<keyword evidence="2" id="KW-0732">Signal</keyword>
<dbReference type="EMBL" id="JANTHX010000004">
    <property type="protein sequence ID" value="MCS0498389.1"/>
    <property type="molecule type" value="Genomic_DNA"/>
</dbReference>
<dbReference type="RefSeq" id="WP_258797308.1">
    <property type="nucleotide sequence ID" value="NZ_JANTHX010000004.1"/>
</dbReference>
<feature type="chain" id="PRO_5046900543" description="Sortase" evidence="2">
    <location>
        <begin position="32"/>
        <end position="294"/>
    </location>
</feature>
<evidence type="ECO:0000313" key="3">
    <source>
        <dbReference type="EMBL" id="MCS0498389.1"/>
    </source>
</evidence>
<evidence type="ECO:0008006" key="5">
    <source>
        <dbReference type="Google" id="ProtNLM"/>
    </source>
</evidence>